<reference evidence="1" key="2">
    <citation type="journal article" date="2024" name="Plant">
        <title>Genomic evolution and insights into agronomic trait innovations of Sesamum species.</title>
        <authorList>
            <person name="Miao H."/>
            <person name="Wang L."/>
            <person name="Qu L."/>
            <person name="Liu H."/>
            <person name="Sun Y."/>
            <person name="Le M."/>
            <person name="Wang Q."/>
            <person name="Wei S."/>
            <person name="Zheng Y."/>
            <person name="Lin W."/>
            <person name="Duan Y."/>
            <person name="Cao H."/>
            <person name="Xiong S."/>
            <person name="Wang X."/>
            <person name="Wei L."/>
            <person name="Li C."/>
            <person name="Ma Q."/>
            <person name="Ju M."/>
            <person name="Zhao R."/>
            <person name="Li G."/>
            <person name="Mu C."/>
            <person name="Tian Q."/>
            <person name="Mei H."/>
            <person name="Zhang T."/>
            <person name="Gao T."/>
            <person name="Zhang H."/>
        </authorList>
    </citation>
    <scope>NUCLEOTIDE SEQUENCE</scope>
    <source>
        <strain evidence="1">G02</strain>
    </source>
</reference>
<dbReference type="PANTHER" id="PTHR24559:SF430">
    <property type="entry name" value="RNA-DIRECTED DNA POLYMERASE"/>
    <property type="match status" value="1"/>
</dbReference>
<evidence type="ECO:0008006" key="2">
    <source>
        <dbReference type="Google" id="ProtNLM"/>
    </source>
</evidence>
<accession>A0AAW2PK29</accession>
<evidence type="ECO:0000313" key="1">
    <source>
        <dbReference type="EMBL" id="KAL0355373.1"/>
    </source>
</evidence>
<proteinExistence type="predicted"/>
<dbReference type="Gene3D" id="3.30.70.270">
    <property type="match status" value="1"/>
</dbReference>
<dbReference type="EMBL" id="JACGWJ010000017">
    <property type="protein sequence ID" value="KAL0355373.1"/>
    <property type="molecule type" value="Genomic_DNA"/>
</dbReference>
<dbReference type="InterPro" id="IPR043128">
    <property type="entry name" value="Rev_trsase/Diguanyl_cyclase"/>
</dbReference>
<dbReference type="InterPro" id="IPR053134">
    <property type="entry name" value="RNA-dir_DNA_polymerase"/>
</dbReference>
<dbReference type="InterPro" id="IPR043502">
    <property type="entry name" value="DNA/RNA_pol_sf"/>
</dbReference>
<protein>
    <recommendedName>
        <fullName evidence="2">Reverse transcriptase domain-containing protein</fullName>
    </recommendedName>
</protein>
<comment type="caution">
    <text evidence="1">The sequence shown here is derived from an EMBL/GenBank/DDBJ whole genome shotgun (WGS) entry which is preliminary data.</text>
</comment>
<dbReference type="SUPFAM" id="SSF56672">
    <property type="entry name" value="DNA/RNA polymerases"/>
    <property type="match status" value="1"/>
</dbReference>
<organism evidence="1">
    <name type="scientific">Sesamum radiatum</name>
    <name type="common">Black benniseed</name>
    <dbReference type="NCBI Taxonomy" id="300843"/>
    <lineage>
        <taxon>Eukaryota</taxon>
        <taxon>Viridiplantae</taxon>
        <taxon>Streptophyta</taxon>
        <taxon>Embryophyta</taxon>
        <taxon>Tracheophyta</taxon>
        <taxon>Spermatophyta</taxon>
        <taxon>Magnoliopsida</taxon>
        <taxon>eudicotyledons</taxon>
        <taxon>Gunneridae</taxon>
        <taxon>Pentapetalae</taxon>
        <taxon>asterids</taxon>
        <taxon>lamiids</taxon>
        <taxon>Lamiales</taxon>
        <taxon>Pedaliaceae</taxon>
        <taxon>Sesamum</taxon>
    </lineage>
</organism>
<dbReference type="AlphaFoldDB" id="A0AAW2PK29"/>
<reference evidence="1" key="1">
    <citation type="submission" date="2020-06" db="EMBL/GenBank/DDBJ databases">
        <authorList>
            <person name="Li T."/>
            <person name="Hu X."/>
            <person name="Zhang T."/>
            <person name="Song X."/>
            <person name="Zhang H."/>
            <person name="Dai N."/>
            <person name="Sheng W."/>
            <person name="Hou X."/>
            <person name="Wei L."/>
        </authorList>
    </citation>
    <scope>NUCLEOTIDE SEQUENCE</scope>
    <source>
        <strain evidence="1">G02</strain>
        <tissue evidence="1">Leaf</tissue>
    </source>
</reference>
<name>A0AAW2PK29_SESRA</name>
<sequence>MRATYQCLVDRMFPEQLGRNIKVYVNDTLVKSRQMDQYLADLAKTFSTLRKYHMKLNPSKCTLGVRYGKFLRYLVTGKRIEVNPKKIQAIQEMKPPANLNEVRLAGRIAALSRFIFQSAEGLPFFKPLKEGQELRVG</sequence>
<dbReference type="PANTHER" id="PTHR24559">
    <property type="entry name" value="TRANSPOSON TY3-I GAG-POL POLYPROTEIN"/>
    <property type="match status" value="1"/>
</dbReference>
<gene>
    <name evidence="1" type="ORF">Sradi_3984200</name>
</gene>